<dbReference type="InterPro" id="IPR040255">
    <property type="entry name" value="Non-specific_endonuclease"/>
</dbReference>
<dbReference type="OMA" id="SNSWFLE"/>
<dbReference type="PANTHER" id="PTHR13966">
    <property type="entry name" value="ENDONUCLEASE RELATED"/>
    <property type="match status" value="1"/>
</dbReference>
<dbReference type="SMART" id="SM00477">
    <property type="entry name" value="NUC"/>
    <property type="match status" value="1"/>
</dbReference>
<reference evidence="7 8" key="1">
    <citation type="journal article" date="2007" name="Nature">
        <title>Evolution of genes and genomes on the Drosophila phylogeny.</title>
        <authorList>
            <consortium name="Drosophila 12 Genomes Consortium"/>
            <person name="Clark A.G."/>
            <person name="Eisen M.B."/>
            <person name="Smith D.R."/>
            <person name="Bergman C.M."/>
            <person name="Oliver B."/>
            <person name="Markow T.A."/>
            <person name="Kaufman T.C."/>
            <person name="Kellis M."/>
            <person name="Gelbart W."/>
            <person name="Iyer V.N."/>
            <person name="Pollard D.A."/>
            <person name="Sackton T.B."/>
            <person name="Larracuente A.M."/>
            <person name="Singh N.D."/>
            <person name="Abad J.P."/>
            <person name="Abt D.N."/>
            <person name="Adryan B."/>
            <person name="Aguade M."/>
            <person name="Akashi H."/>
            <person name="Anderson W.W."/>
            <person name="Aquadro C.F."/>
            <person name="Ardell D.H."/>
            <person name="Arguello R."/>
            <person name="Artieri C.G."/>
            <person name="Barbash D.A."/>
            <person name="Barker D."/>
            <person name="Barsanti P."/>
            <person name="Batterham P."/>
            <person name="Batzoglou S."/>
            <person name="Begun D."/>
            <person name="Bhutkar A."/>
            <person name="Blanco E."/>
            <person name="Bosak S.A."/>
            <person name="Bradley R.K."/>
            <person name="Brand A.D."/>
            <person name="Brent M.R."/>
            <person name="Brooks A.N."/>
            <person name="Brown R.H."/>
            <person name="Butlin R.K."/>
            <person name="Caggese C."/>
            <person name="Calvi B.R."/>
            <person name="Bernardo de Carvalho A."/>
            <person name="Caspi A."/>
            <person name="Castrezana S."/>
            <person name="Celniker S.E."/>
            <person name="Chang J.L."/>
            <person name="Chapple C."/>
            <person name="Chatterji S."/>
            <person name="Chinwalla A."/>
            <person name="Civetta A."/>
            <person name="Clifton S.W."/>
            <person name="Comeron J.M."/>
            <person name="Costello J.C."/>
            <person name="Coyne J.A."/>
            <person name="Daub J."/>
            <person name="David R.G."/>
            <person name="Delcher A.L."/>
            <person name="Delehaunty K."/>
            <person name="Do C.B."/>
            <person name="Ebling H."/>
            <person name="Edwards K."/>
            <person name="Eickbush T."/>
            <person name="Evans J.D."/>
            <person name="Filipski A."/>
            <person name="Findeiss S."/>
            <person name="Freyhult E."/>
            <person name="Fulton L."/>
            <person name="Fulton R."/>
            <person name="Garcia A.C."/>
            <person name="Gardiner A."/>
            <person name="Garfield D.A."/>
            <person name="Garvin B.E."/>
            <person name="Gibson G."/>
            <person name="Gilbert D."/>
            <person name="Gnerre S."/>
            <person name="Godfrey J."/>
            <person name="Good R."/>
            <person name="Gotea V."/>
            <person name="Gravely B."/>
            <person name="Greenberg A.J."/>
            <person name="Griffiths-Jones S."/>
            <person name="Gross S."/>
            <person name="Guigo R."/>
            <person name="Gustafson E.A."/>
            <person name="Haerty W."/>
            <person name="Hahn M.W."/>
            <person name="Halligan D.L."/>
            <person name="Halpern A.L."/>
            <person name="Halter G.M."/>
            <person name="Han M.V."/>
            <person name="Heger A."/>
            <person name="Hillier L."/>
            <person name="Hinrichs A.S."/>
            <person name="Holmes I."/>
            <person name="Hoskins R.A."/>
            <person name="Hubisz M.J."/>
            <person name="Hultmark D."/>
            <person name="Huntley M.A."/>
            <person name="Jaffe D.B."/>
            <person name="Jagadeeshan S."/>
            <person name="Jeck W.R."/>
            <person name="Johnson J."/>
            <person name="Jones C.D."/>
            <person name="Jordan W.C."/>
            <person name="Karpen G.H."/>
            <person name="Kataoka E."/>
            <person name="Keightley P.D."/>
            <person name="Kheradpour P."/>
            <person name="Kirkness E.F."/>
            <person name="Koerich L.B."/>
            <person name="Kristiansen K."/>
            <person name="Kudrna D."/>
            <person name="Kulathinal R.J."/>
            <person name="Kumar S."/>
            <person name="Kwok R."/>
            <person name="Lander E."/>
            <person name="Langley C.H."/>
            <person name="Lapoint R."/>
            <person name="Lazzaro B.P."/>
            <person name="Lee S.J."/>
            <person name="Levesque L."/>
            <person name="Li R."/>
            <person name="Lin C.F."/>
            <person name="Lin M.F."/>
            <person name="Lindblad-Toh K."/>
            <person name="Llopart A."/>
            <person name="Long M."/>
            <person name="Low L."/>
            <person name="Lozovsky E."/>
            <person name="Lu J."/>
            <person name="Luo M."/>
            <person name="Machado C.A."/>
            <person name="Makalowski W."/>
            <person name="Marzo M."/>
            <person name="Matsuda M."/>
            <person name="Matzkin L."/>
            <person name="McAllister B."/>
            <person name="McBride C.S."/>
            <person name="McKernan B."/>
            <person name="McKernan K."/>
            <person name="Mendez-Lago M."/>
            <person name="Minx P."/>
            <person name="Mollenhauer M.U."/>
            <person name="Montooth K."/>
            <person name="Mount S.M."/>
            <person name="Mu X."/>
            <person name="Myers E."/>
            <person name="Negre B."/>
            <person name="Newfeld S."/>
            <person name="Nielsen R."/>
            <person name="Noor M.A."/>
            <person name="O'Grady P."/>
            <person name="Pachter L."/>
            <person name="Papaceit M."/>
            <person name="Parisi M.J."/>
            <person name="Parisi M."/>
            <person name="Parts L."/>
            <person name="Pedersen J.S."/>
            <person name="Pesole G."/>
            <person name="Phillippy A.M."/>
            <person name="Ponting C.P."/>
            <person name="Pop M."/>
            <person name="Porcelli D."/>
            <person name="Powell J.R."/>
            <person name="Prohaska S."/>
            <person name="Pruitt K."/>
            <person name="Puig M."/>
            <person name="Quesneville H."/>
            <person name="Ram K.R."/>
            <person name="Rand D."/>
            <person name="Rasmussen M.D."/>
            <person name="Reed L.K."/>
            <person name="Reenan R."/>
            <person name="Reily A."/>
            <person name="Remington K.A."/>
            <person name="Rieger T.T."/>
            <person name="Ritchie M.G."/>
            <person name="Robin C."/>
            <person name="Rogers Y.H."/>
            <person name="Rohde C."/>
            <person name="Rozas J."/>
            <person name="Rubenfield M.J."/>
            <person name="Ruiz A."/>
            <person name="Russo S."/>
            <person name="Salzberg S.L."/>
            <person name="Sanchez-Gracia A."/>
            <person name="Saranga D.J."/>
            <person name="Sato H."/>
            <person name="Schaeffer S.W."/>
            <person name="Schatz M.C."/>
            <person name="Schlenke T."/>
            <person name="Schwartz R."/>
            <person name="Segarra C."/>
            <person name="Singh R.S."/>
            <person name="Sirot L."/>
            <person name="Sirota M."/>
            <person name="Sisneros N.B."/>
            <person name="Smith C.D."/>
            <person name="Smith T.F."/>
            <person name="Spieth J."/>
            <person name="Stage D.E."/>
            <person name="Stark A."/>
            <person name="Stephan W."/>
            <person name="Strausberg R.L."/>
            <person name="Strempel S."/>
            <person name="Sturgill D."/>
            <person name="Sutton G."/>
            <person name="Sutton G.G."/>
            <person name="Tao W."/>
            <person name="Teichmann S."/>
            <person name="Tobari Y.N."/>
            <person name="Tomimura Y."/>
            <person name="Tsolas J.M."/>
            <person name="Valente V.L."/>
            <person name="Venter E."/>
            <person name="Venter J.C."/>
            <person name="Vicario S."/>
            <person name="Vieira F.G."/>
            <person name="Vilella A.J."/>
            <person name="Villasante A."/>
            <person name="Walenz B."/>
            <person name="Wang J."/>
            <person name="Wasserman M."/>
            <person name="Watts T."/>
            <person name="Wilson D."/>
            <person name="Wilson R.K."/>
            <person name="Wing R.A."/>
            <person name="Wolfner M.F."/>
            <person name="Wong A."/>
            <person name="Wong G.K."/>
            <person name="Wu C.I."/>
            <person name="Wu G."/>
            <person name="Yamamoto D."/>
            <person name="Yang H.P."/>
            <person name="Yang S.P."/>
            <person name="Yorke J.A."/>
            <person name="Yoshida K."/>
            <person name="Zdobnov E."/>
            <person name="Zhang P."/>
            <person name="Zhang Y."/>
            <person name="Zimin A.V."/>
            <person name="Baldwin J."/>
            <person name="Abdouelleil A."/>
            <person name="Abdulkadir J."/>
            <person name="Abebe A."/>
            <person name="Abera B."/>
            <person name="Abreu J."/>
            <person name="Acer S.C."/>
            <person name="Aftuck L."/>
            <person name="Alexander A."/>
            <person name="An P."/>
            <person name="Anderson E."/>
            <person name="Anderson S."/>
            <person name="Arachi H."/>
            <person name="Azer M."/>
            <person name="Bachantsang P."/>
            <person name="Barry A."/>
            <person name="Bayul T."/>
            <person name="Berlin A."/>
            <person name="Bessette D."/>
            <person name="Bloom T."/>
            <person name="Blye J."/>
            <person name="Boguslavskiy L."/>
            <person name="Bonnet C."/>
            <person name="Boukhgalter B."/>
            <person name="Bourzgui I."/>
            <person name="Brown A."/>
            <person name="Cahill P."/>
            <person name="Channer S."/>
            <person name="Cheshatsang Y."/>
            <person name="Chuda L."/>
            <person name="Citroen M."/>
            <person name="Collymore A."/>
            <person name="Cooke P."/>
            <person name="Costello M."/>
            <person name="D'Aco K."/>
            <person name="Daza R."/>
            <person name="De Haan G."/>
            <person name="DeGray S."/>
            <person name="DeMaso C."/>
            <person name="Dhargay N."/>
            <person name="Dooley K."/>
            <person name="Dooley E."/>
            <person name="Doricent M."/>
            <person name="Dorje P."/>
            <person name="Dorjee K."/>
            <person name="Dupes A."/>
            <person name="Elong R."/>
            <person name="Falk J."/>
            <person name="Farina A."/>
            <person name="Faro S."/>
            <person name="Ferguson D."/>
            <person name="Fisher S."/>
            <person name="Foley C.D."/>
            <person name="Franke A."/>
            <person name="Friedrich D."/>
            <person name="Gadbois L."/>
            <person name="Gearin G."/>
            <person name="Gearin C.R."/>
            <person name="Giannoukos G."/>
            <person name="Goode T."/>
            <person name="Graham J."/>
            <person name="Grandbois E."/>
            <person name="Grewal S."/>
            <person name="Gyaltsen K."/>
            <person name="Hafez N."/>
            <person name="Hagos B."/>
            <person name="Hall J."/>
            <person name="Henson C."/>
            <person name="Hollinger A."/>
            <person name="Honan T."/>
            <person name="Huard M.D."/>
            <person name="Hughes L."/>
            <person name="Hurhula B."/>
            <person name="Husby M.E."/>
            <person name="Kamat A."/>
            <person name="Kanga B."/>
            <person name="Kashin S."/>
            <person name="Khazanovich D."/>
            <person name="Kisner P."/>
            <person name="Lance K."/>
            <person name="Lara M."/>
            <person name="Lee W."/>
            <person name="Lennon N."/>
            <person name="Letendre F."/>
            <person name="LeVine R."/>
            <person name="Lipovsky A."/>
            <person name="Liu X."/>
            <person name="Liu J."/>
            <person name="Liu S."/>
            <person name="Lokyitsang T."/>
            <person name="Lokyitsang Y."/>
            <person name="Lubonja R."/>
            <person name="Lui A."/>
            <person name="MacDonald P."/>
            <person name="Magnisalis V."/>
            <person name="Maru K."/>
            <person name="Matthews C."/>
            <person name="McCusker W."/>
            <person name="McDonough S."/>
            <person name="Mehta T."/>
            <person name="Meldrim J."/>
            <person name="Meneus L."/>
            <person name="Mihai O."/>
            <person name="Mihalev A."/>
            <person name="Mihova T."/>
            <person name="Mittelman R."/>
            <person name="Mlenga V."/>
            <person name="Montmayeur A."/>
            <person name="Mulrain L."/>
            <person name="Navidi A."/>
            <person name="Naylor J."/>
            <person name="Negash T."/>
            <person name="Nguyen T."/>
            <person name="Nguyen N."/>
            <person name="Nicol R."/>
            <person name="Norbu C."/>
            <person name="Norbu N."/>
            <person name="Novod N."/>
            <person name="O'Neill B."/>
            <person name="Osman S."/>
            <person name="Markiewicz E."/>
            <person name="Oyono O.L."/>
            <person name="Patti C."/>
            <person name="Phunkhang P."/>
            <person name="Pierre F."/>
            <person name="Priest M."/>
            <person name="Raghuraman S."/>
            <person name="Rege F."/>
            <person name="Reyes R."/>
            <person name="Rise C."/>
            <person name="Rogov P."/>
            <person name="Ross K."/>
            <person name="Ryan E."/>
            <person name="Settipalli S."/>
            <person name="Shea T."/>
            <person name="Sherpa N."/>
            <person name="Shi L."/>
            <person name="Shih D."/>
            <person name="Sparrow T."/>
            <person name="Spaulding J."/>
            <person name="Stalker J."/>
            <person name="Stange-Thomann N."/>
            <person name="Stavropoulos S."/>
            <person name="Stone C."/>
            <person name="Strader C."/>
            <person name="Tesfaye S."/>
            <person name="Thomson T."/>
            <person name="Thoulutsang Y."/>
            <person name="Thoulutsang D."/>
            <person name="Topham K."/>
            <person name="Topping I."/>
            <person name="Tsamla T."/>
            <person name="Vassiliev H."/>
            <person name="Vo A."/>
            <person name="Wangchuk T."/>
            <person name="Wangdi T."/>
            <person name="Weiand M."/>
            <person name="Wilkinson J."/>
            <person name="Wilson A."/>
            <person name="Yadav S."/>
            <person name="Young G."/>
            <person name="Yu Q."/>
            <person name="Zembek L."/>
            <person name="Zhong D."/>
            <person name="Zimmer A."/>
            <person name="Zwirko Z."/>
            <person name="Jaffe D.B."/>
            <person name="Alvarez P."/>
            <person name="Brockman W."/>
            <person name="Butler J."/>
            <person name="Chin C."/>
            <person name="Gnerre S."/>
            <person name="Grabherr M."/>
            <person name="Kleber M."/>
            <person name="Mauceli E."/>
            <person name="MacCallum I."/>
        </authorList>
    </citation>
    <scope>NUCLEOTIDE SEQUENCE [LARGE SCALE GENOMIC DNA]</scope>
    <source>
        <strain evidence="8">Rob3c / Tucson 14021-0248.25</strain>
    </source>
</reference>
<evidence type="ECO:0000313" key="7">
    <source>
        <dbReference type="EMBL" id="EDW53966.1"/>
    </source>
</evidence>
<evidence type="ECO:0000256" key="4">
    <source>
        <dbReference type="PIRSR" id="PIRSR640255-2"/>
    </source>
</evidence>
<dbReference type="GO" id="GO:0000014">
    <property type="term" value="F:single-stranded DNA endodeoxyribonuclease activity"/>
    <property type="evidence" value="ECO:0007669"/>
    <property type="project" value="TreeGrafter"/>
</dbReference>
<dbReference type="SMART" id="SM00892">
    <property type="entry name" value="Endonuclease_NS"/>
    <property type="match status" value="1"/>
</dbReference>
<evidence type="ECO:0000259" key="6">
    <source>
        <dbReference type="SMART" id="SM00892"/>
    </source>
</evidence>
<organism evidence="8">
    <name type="scientific">Drosophila sechellia</name>
    <name type="common">Fruit fly</name>
    <dbReference type="NCBI Taxonomy" id="7238"/>
    <lineage>
        <taxon>Eukaryota</taxon>
        <taxon>Metazoa</taxon>
        <taxon>Ecdysozoa</taxon>
        <taxon>Arthropoda</taxon>
        <taxon>Hexapoda</taxon>
        <taxon>Insecta</taxon>
        <taxon>Pterygota</taxon>
        <taxon>Neoptera</taxon>
        <taxon>Endopterygota</taxon>
        <taxon>Diptera</taxon>
        <taxon>Brachycera</taxon>
        <taxon>Muscomorpha</taxon>
        <taxon>Ephydroidea</taxon>
        <taxon>Drosophilidae</taxon>
        <taxon>Drosophila</taxon>
        <taxon>Sophophora</taxon>
    </lineage>
</organism>
<evidence type="ECO:0000313" key="8">
    <source>
        <dbReference type="Proteomes" id="UP000001292"/>
    </source>
</evidence>
<evidence type="ECO:0000256" key="1">
    <source>
        <dbReference type="ARBA" id="ARBA00010052"/>
    </source>
</evidence>
<dbReference type="AlphaFoldDB" id="B4I2H1"/>
<dbReference type="SMR" id="B4I2H1"/>
<dbReference type="GO" id="GO:0003676">
    <property type="term" value="F:nucleic acid binding"/>
    <property type="evidence" value="ECO:0007669"/>
    <property type="project" value="InterPro"/>
</dbReference>
<keyword evidence="4" id="KW-0479">Metal-binding</keyword>
<dbReference type="InterPro" id="IPR044929">
    <property type="entry name" value="DNA/RNA_non-sp_Endonuclease_sf"/>
</dbReference>
<dbReference type="PhylomeDB" id="B4I2H1"/>
<evidence type="ECO:0000256" key="2">
    <source>
        <dbReference type="ARBA" id="ARBA00022722"/>
    </source>
</evidence>
<dbReference type="GO" id="GO:0006309">
    <property type="term" value="P:apoptotic DNA fragmentation"/>
    <property type="evidence" value="ECO:0007669"/>
    <property type="project" value="TreeGrafter"/>
</dbReference>
<dbReference type="EMBL" id="CH480820">
    <property type="protein sequence ID" value="EDW53966.1"/>
    <property type="molecule type" value="Genomic_DNA"/>
</dbReference>
<dbReference type="GO" id="GO:0004521">
    <property type="term" value="F:RNA endonuclease activity"/>
    <property type="evidence" value="ECO:0007669"/>
    <property type="project" value="TreeGrafter"/>
</dbReference>
<keyword evidence="3" id="KW-0255">Endonuclease</keyword>
<dbReference type="SUPFAM" id="SSF54060">
    <property type="entry name" value="His-Me finger endonucleases"/>
    <property type="match status" value="1"/>
</dbReference>
<dbReference type="GO" id="GO:0005743">
    <property type="term" value="C:mitochondrial inner membrane"/>
    <property type="evidence" value="ECO:0007669"/>
    <property type="project" value="TreeGrafter"/>
</dbReference>
<gene>
    <name evidence="7" type="primary">Dsec\GM18248</name>
    <name evidence="7" type="ORF">Dsec_GM18248</name>
</gene>
<dbReference type="GO" id="GO:0005634">
    <property type="term" value="C:nucleus"/>
    <property type="evidence" value="ECO:0007669"/>
    <property type="project" value="TreeGrafter"/>
</dbReference>
<dbReference type="GO" id="GO:0046872">
    <property type="term" value="F:metal ion binding"/>
    <property type="evidence" value="ECO:0007669"/>
    <property type="project" value="UniProtKB-KW"/>
</dbReference>
<feature type="domain" description="ENPP1-3/EXOG-like endonuclease/phosphodiesterase" evidence="5">
    <location>
        <begin position="82"/>
        <end position="276"/>
    </location>
</feature>
<sequence length="331" mass="37617">MEVPVKGILGLLATAGSFFALGAYYQHIDVLRKIRRLEQRNPHAYFIRRKLYALLGIFTVRADSSEFDVDPNDCHKLGGIMKYGFPSTNDITINETFDFVTSFDRRNSAILWICERVDLSNRVVYGDYTSVAPAGAFGQSEAARVFFLSNIRPFLNRGFNLTVWDRLLQYVHEISQRHGTVYVYTGSIYLPRELKSNSWFLEFQSEERTMVAVPTHFFKILVIDKKFESDTIPYAEAYVMPNSPLNNNVELKTLLSDVREIENATGLRFFEGLDRNFVNTQASNSIVHSLNSPLTNPLTLPMTNAVDSPSALTSSISPNRIYLYVQGDMMA</sequence>
<dbReference type="Gene3D" id="3.40.570.10">
    <property type="entry name" value="Extracellular Endonuclease, subunit A"/>
    <property type="match status" value="1"/>
</dbReference>
<keyword evidence="8" id="KW-1185">Reference proteome</keyword>
<comment type="similarity">
    <text evidence="1">Belongs to the DNA/RNA non-specific endonuclease family.</text>
</comment>
<evidence type="ECO:0000259" key="5">
    <source>
        <dbReference type="SMART" id="SM00477"/>
    </source>
</evidence>
<dbReference type="InterPro" id="IPR020821">
    <property type="entry name" value="ENPP1-3/EXOG-like_nuc-like"/>
</dbReference>
<keyword evidence="3" id="KW-0378">Hydrolase</keyword>
<dbReference type="HOGENOM" id="CLU_055174_0_1_1"/>
<dbReference type="InterPro" id="IPR044925">
    <property type="entry name" value="His-Me_finger_sf"/>
</dbReference>
<dbReference type="Pfam" id="PF01223">
    <property type="entry name" value="Endonuclease_NS"/>
    <property type="match status" value="1"/>
</dbReference>
<proteinExistence type="inferred from homology"/>
<dbReference type="KEGG" id="dse:6613065"/>
<keyword evidence="2" id="KW-0540">Nuclease</keyword>
<protein>
    <submittedName>
        <fullName evidence="7">GM18248</fullName>
    </submittedName>
</protein>
<dbReference type="InterPro" id="IPR001604">
    <property type="entry name" value="Endo_G_ENPP1-like_dom"/>
</dbReference>
<name>B4I2H1_DROSE</name>
<feature type="domain" description="DNA/RNA non-specific endonuclease/pyrophosphatase/phosphodiesterase" evidence="6">
    <location>
        <begin position="95"/>
        <end position="276"/>
    </location>
</feature>
<dbReference type="PANTHER" id="PTHR13966:SF5">
    <property type="entry name" value="ENDONUCLEASE G, MITOCHONDRIAL"/>
    <property type="match status" value="1"/>
</dbReference>
<accession>B4I2H1</accession>
<feature type="binding site" evidence="4">
    <location>
        <position position="160"/>
    </location>
    <ligand>
        <name>Mg(2+)</name>
        <dbReference type="ChEBI" id="CHEBI:18420"/>
        <note>catalytic</note>
    </ligand>
</feature>
<dbReference type="STRING" id="7238.B4I2H1"/>
<dbReference type="Proteomes" id="UP000001292">
    <property type="component" value="Unassembled WGS sequence"/>
</dbReference>
<evidence type="ECO:0000256" key="3">
    <source>
        <dbReference type="ARBA" id="ARBA00022759"/>
    </source>
</evidence>